<name>A0A939LNZ8_9CELL</name>
<evidence type="ECO:0000256" key="1">
    <source>
        <dbReference type="SAM" id="MobiDB-lite"/>
    </source>
</evidence>
<dbReference type="RefSeq" id="WP_208054826.1">
    <property type="nucleotide sequence ID" value="NZ_JAGEMK010000002.1"/>
</dbReference>
<protein>
    <submittedName>
        <fullName evidence="3">Nuclear transport factor 2 family protein</fullName>
    </submittedName>
</protein>
<dbReference type="Proteomes" id="UP000664209">
    <property type="component" value="Unassembled WGS sequence"/>
</dbReference>
<keyword evidence="4" id="KW-1185">Reference proteome</keyword>
<accession>A0A939LNZ8</accession>
<dbReference type="Pfam" id="PF13577">
    <property type="entry name" value="SnoaL_4"/>
    <property type="match status" value="1"/>
</dbReference>
<dbReference type="AlphaFoldDB" id="A0A939LNZ8"/>
<dbReference type="InterPro" id="IPR032710">
    <property type="entry name" value="NTF2-like_dom_sf"/>
</dbReference>
<dbReference type="SUPFAM" id="SSF54427">
    <property type="entry name" value="NTF2-like"/>
    <property type="match status" value="1"/>
</dbReference>
<gene>
    <name evidence="3" type="ORF">J4G33_04910</name>
</gene>
<sequence length="102" mass="11066">MQRLGVDYCRGADERDLARHWTTGLEVEVDGDSASGRSVAHALTRGADGTWRLSVGEYDDLYARRDGRWAILRRTATVSSSTVLAPRPETGFPTRGGGAEDG</sequence>
<evidence type="ECO:0000313" key="4">
    <source>
        <dbReference type="Proteomes" id="UP000664209"/>
    </source>
</evidence>
<proteinExistence type="predicted"/>
<evidence type="ECO:0000259" key="2">
    <source>
        <dbReference type="Pfam" id="PF13577"/>
    </source>
</evidence>
<organism evidence="3 4">
    <name type="scientific">Actinotalea soli</name>
    <dbReference type="NCBI Taxonomy" id="2819234"/>
    <lineage>
        <taxon>Bacteria</taxon>
        <taxon>Bacillati</taxon>
        <taxon>Actinomycetota</taxon>
        <taxon>Actinomycetes</taxon>
        <taxon>Micrococcales</taxon>
        <taxon>Cellulomonadaceae</taxon>
        <taxon>Actinotalea</taxon>
    </lineage>
</organism>
<dbReference type="InterPro" id="IPR037401">
    <property type="entry name" value="SnoaL-like"/>
</dbReference>
<comment type="caution">
    <text evidence="3">The sequence shown here is derived from an EMBL/GenBank/DDBJ whole genome shotgun (WGS) entry which is preliminary data.</text>
</comment>
<feature type="domain" description="SnoaL-like" evidence="2">
    <location>
        <begin position="7"/>
        <end position="75"/>
    </location>
</feature>
<dbReference type="EMBL" id="JAGEMK010000002">
    <property type="protein sequence ID" value="MBO1751139.1"/>
    <property type="molecule type" value="Genomic_DNA"/>
</dbReference>
<reference evidence="3" key="1">
    <citation type="submission" date="2021-03" db="EMBL/GenBank/DDBJ databases">
        <title>Actinotalea soli sp. nov., isolated from soil.</title>
        <authorList>
            <person name="Ping W."/>
            <person name="Zhang J."/>
        </authorList>
    </citation>
    <scope>NUCLEOTIDE SEQUENCE</scope>
    <source>
        <strain evidence="3">BY-33</strain>
    </source>
</reference>
<dbReference type="Gene3D" id="3.10.450.50">
    <property type="match status" value="1"/>
</dbReference>
<evidence type="ECO:0000313" key="3">
    <source>
        <dbReference type="EMBL" id="MBO1751139.1"/>
    </source>
</evidence>
<feature type="region of interest" description="Disordered" evidence="1">
    <location>
        <begin position="80"/>
        <end position="102"/>
    </location>
</feature>